<dbReference type="Proteomes" id="UP001529369">
    <property type="component" value="Unassembled WGS sequence"/>
</dbReference>
<keyword evidence="4" id="KW-1185">Reference proteome</keyword>
<dbReference type="Gene3D" id="3.40.50.12780">
    <property type="entry name" value="N-terminal domain of ligase-like"/>
    <property type="match status" value="1"/>
</dbReference>
<dbReference type="SUPFAM" id="SSF56801">
    <property type="entry name" value="Acetyl-CoA synthetase-like"/>
    <property type="match status" value="1"/>
</dbReference>
<evidence type="ECO:0000313" key="4">
    <source>
        <dbReference type="Proteomes" id="UP001529369"/>
    </source>
</evidence>
<sequence>MSDAIGRARRNTIGDALQRAAARFGARPALRFAGRDWSYAALHQAAGRVGRRLLASGLAPGDRVVAYGRNSDAYLLLWLGCARAGLVHVPVNFALTTAELDYVLRQSGAAMLLYQPALAGPAEAALALSPGVRGGTIDAGGAGLDVLAAALDPSWDGDAPLGEAVGEEDLVQIMYTSGTTGAPKGAMMSHRGLLSEYASCIVELEMLRNDRGLAALPLYHTAQMHAFTMPQLLNGAFTLLIDAPQPALVLELIESARITTFFAPPTVWISLLQHPDFATRDLSSLEKVQYGASIMPVPVLQELRARLPQARPFNCYGQTEIAPLATVLRPEEHAARPGSIGRAVMNVETRVVDAGMRDVAPGERGEVVHRSPQLLLGYWRMPEETAKAFEGGWFHSGDVATIDAEGYLAIVDRTKDLINTGGVLVASREVEEALFTHPEVAEVAVIAVPDPKWIEAVAAVVVLRGAAAPDIEALLLAHARERLAPYKLPKRIIIAEALPKNTAGKLLKRELRLLYAGTESGALGGG</sequence>
<evidence type="ECO:0000313" key="3">
    <source>
        <dbReference type="EMBL" id="MDN3565502.1"/>
    </source>
</evidence>
<proteinExistence type="predicted"/>
<dbReference type="PANTHER" id="PTHR43767:SF7">
    <property type="entry name" value="MEDIUM_LONG-CHAIN-FATTY-ACID--COA LIGASE FADD8"/>
    <property type="match status" value="1"/>
</dbReference>
<name>A0ABT8A6V2_9PROT</name>
<dbReference type="InterPro" id="IPR042099">
    <property type="entry name" value="ANL_N_sf"/>
</dbReference>
<feature type="domain" description="AMP-dependent synthetase/ligase" evidence="1">
    <location>
        <begin position="17"/>
        <end position="379"/>
    </location>
</feature>
<organism evidence="3 4">
    <name type="scientific">Paeniroseomonas aquatica</name>
    <dbReference type="NCBI Taxonomy" id="373043"/>
    <lineage>
        <taxon>Bacteria</taxon>
        <taxon>Pseudomonadati</taxon>
        <taxon>Pseudomonadota</taxon>
        <taxon>Alphaproteobacteria</taxon>
        <taxon>Acetobacterales</taxon>
        <taxon>Acetobacteraceae</taxon>
        <taxon>Paeniroseomonas</taxon>
    </lineage>
</organism>
<reference evidence="4" key="1">
    <citation type="journal article" date="2019" name="Int. J. Syst. Evol. Microbiol.">
        <title>The Global Catalogue of Microorganisms (GCM) 10K type strain sequencing project: providing services to taxonomists for standard genome sequencing and annotation.</title>
        <authorList>
            <consortium name="The Broad Institute Genomics Platform"/>
            <consortium name="The Broad Institute Genome Sequencing Center for Infectious Disease"/>
            <person name="Wu L."/>
            <person name="Ma J."/>
        </authorList>
    </citation>
    <scope>NUCLEOTIDE SEQUENCE [LARGE SCALE GENOMIC DNA]</scope>
    <source>
        <strain evidence="4">CECT 7131</strain>
    </source>
</reference>
<evidence type="ECO:0000259" key="2">
    <source>
        <dbReference type="Pfam" id="PF13193"/>
    </source>
</evidence>
<dbReference type="PROSITE" id="PS00455">
    <property type="entry name" value="AMP_BINDING"/>
    <property type="match status" value="1"/>
</dbReference>
<dbReference type="InterPro" id="IPR020845">
    <property type="entry name" value="AMP-binding_CS"/>
</dbReference>
<dbReference type="RefSeq" id="WP_290317335.1">
    <property type="nucleotide sequence ID" value="NZ_JAUFPN010000147.1"/>
</dbReference>
<evidence type="ECO:0000259" key="1">
    <source>
        <dbReference type="Pfam" id="PF00501"/>
    </source>
</evidence>
<dbReference type="InterPro" id="IPR050237">
    <property type="entry name" value="ATP-dep_AMP-bd_enzyme"/>
</dbReference>
<feature type="domain" description="AMP-binding enzyme C-terminal" evidence="2">
    <location>
        <begin position="429"/>
        <end position="505"/>
    </location>
</feature>
<dbReference type="Pfam" id="PF13193">
    <property type="entry name" value="AMP-binding_C"/>
    <property type="match status" value="1"/>
</dbReference>
<protein>
    <submittedName>
        <fullName evidence="3">Fatty acyl-CoA synthetase</fullName>
    </submittedName>
</protein>
<comment type="caution">
    <text evidence="3">The sequence shown here is derived from an EMBL/GenBank/DDBJ whole genome shotgun (WGS) entry which is preliminary data.</text>
</comment>
<gene>
    <name evidence="3" type="ORF">QWZ14_14135</name>
</gene>
<dbReference type="Gene3D" id="3.30.300.30">
    <property type="match status" value="1"/>
</dbReference>
<dbReference type="Pfam" id="PF00501">
    <property type="entry name" value="AMP-binding"/>
    <property type="match status" value="1"/>
</dbReference>
<dbReference type="NCBIfam" id="NF006182">
    <property type="entry name" value="PRK08316.1"/>
    <property type="match status" value="1"/>
</dbReference>
<dbReference type="InterPro" id="IPR045851">
    <property type="entry name" value="AMP-bd_C_sf"/>
</dbReference>
<dbReference type="PANTHER" id="PTHR43767">
    <property type="entry name" value="LONG-CHAIN-FATTY-ACID--COA LIGASE"/>
    <property type="match status" value="1"/>
</dbReference>
<dbReference type="InterPro" id="IPR025110">
    <property type="entry name" value="AMP-bd_C"/>
</dbReference>
<accession>A0ABT8A6V2</accession>
<dbReference type="CDD" id="cd17631">
    <property type="entry name" value="FACL_FadD13-like"/>
    <property type="match status" value="1"/>
</dbReference>
<dbReference type="EMBL" id="JAUFPN010000147">
    <property type="protein sequence ID" value="MDN3565502.1"/>
    <property type="molecule type" value="Genomic_DNA"/>
</dbReference>
<dbReference type="InterPro" id="IPR000873">
    <property type="entry name" value="AMP-dep_synth/lig_dom"/>
</dbReference>